<gene>
    <name evidence="2" type="ORF">EW145_g1774</name>
</gene>
<dbReference type="EMBL" id="SGPK01000053">
    <property type="protein sequence ID" value="THH09758.1"/>
    <property type="molecule type" value="Genomic_DNA"/>
</dbReference>
<sequence length="589" mass="67138">MLKVFKKLGNLLRDSAQPTEHTLSFSPNEKKCANLSVLESGDDVQETPTSELRNQSGMSLEYKRVDEIYDRKTNQWIARDGVTPRCSQAQAKRSPYERYTFTIMRTYDMHPKPSKNIYTTTIDIKSEYLQKACEEVIGKIQGLSWTVKPLRIDPQIILAFLPQLQQHSDTLAEQESKTEDQTRAHAHLKLLVNFMRTEYADTLTRLSGFLAHGEIAFDLLWALLFPRTLIYFTCPTTGEPGICACHTFAEINPNYALPTVQKTLDGFSIDKTNIWRRTSPEQTSVVPRDPEDSDLLLASPIVYGFSLADKLWLEFNIDHKTLVRSLVEAHSKNLSGFDDFVKGKGRGLVINLFGKPGVGKSMTAEATSEHVRRPLYIVGAGDLGISASKLDASLTRIFNVSAIWGAVVLIDEADVFLEERSLHDLRRNAVVAVFLRQLEYFRGILFLTTNRVRTFDEAFQSRIHVSLRYADLTPDARCTIWTAFLTKTDAGRSLSDEEILALGQKDMNGRQIKNAVRTADALARTCGESLVYAHLLQVLEMMEPFEIARRTARIELIWTKRNDKKEQMAWDEEFSLSPFDWYMEYIERH</sequence>
<dbReference type="Gene3D" id="3.40.50.300">
    <property type="entry name" value="P-loop containing nucleotide triphosphate hydrolases"/>
    <property type="match status" value="1"/>
</dbReference>
<protein>
    <recommendedName>
        <fullName evidence="1">AAA+ ATPase domain-containing protein</fullName>
    </recommendedName>
</protein>
<dbReference type="PANTHER" id="PTHR46411:SF3">
    <property type="entry name" value="AAA+ ATPASE DOMAIN-CONTAINING PROTEIN"/>
    <property type="match status" value="1"/>
</dbReference>
<keyword evidence="3" id="KW-1185">Reference proteome</keyword>
<proteinExistence type="predicted"/>
<dbReference type="SUPFAM" id="SSF52540">
    <property type="entry name" value="P-loop containing nucleoside triphosphate hydrolases"/>
    <property type="match status" value="1"/>
</dbReference>
<dbReference type="GO" id="GO:0005524">
    <property type="term" value="F:ATP binding"/>
    <property type="evidence" value="ECO:0007669"/>
    <property type="project" value="InterPro"/>
</dbReference>
<dbReference type="PANTHER" id="PTHR46411">
    <property type="entry name" value="FAMILY ATPASE, PUTATIVE-RELATED"/>
    <property type="match status" value="1"/>
</dbReference>
<feature type="domain" description="AAA+ ATPase" evidence="1">
    <location>
        <begin position="346"/>
        <end position="471"/>
    </location>
</feature>
<dbReference type="AlphaFoldDB" id="A0A4S4LF32"/>
<dbReference type="InterPro" id="IPR003593">
    <property type="entry name" value="AAA+_ATPase"/>
</dbReference>
<name>A0A4S4LF32_9AGAM</name>
<dbReference type="OrthoDB" id="10042665at2759"/>
<dbReference type="InterPro" id="IPR027417">
    <property type="entry name" value="P-loop_NTPase"/>
</dbReference>
<reference evidence="2 3" key="1">
    <citation type="submission" date="2019-02" db="EMBL/GenBank/DDBJ databases">
        <title>Genome sequencing of the rare red list fungi Phellinidium pouzarii.</title>
        <authorList>
            <person name="Buettner E."/>
            <person name="Kellner H."/>
        </authorList>
    </citation>
    <scope>NUCLEOTIDE SEQUENCE [LARGE SCALE GENOMIC DNA]</scope>
    <source>
        <strain evidence="2 3">DSM 108285</strain>
    </source>
</reference>
<dbReference type="GO" id="GO:0016887">
    <property type="term" value="F:ATP hydrolysis activity"/>
    <property type="evidence" value="ECO:0007669"/>
    <property type="project" value="InterPro"/>
</dbReference>
<evidence type="ECO:0000259" key="1">
    <source>
        <dbReference type="SMART" id="SM00382"/>
    </source>
</evidence>
<dbReference type="Pfam" id="PF00004">
    <property type="entry name" value="AAA"/>
    <property type="match status" value="1"/>
</dbReference>
<dbReference type="SMART" id="SM00382">
    <property type="entry name" value="AAA"/>
    <property type="match status" value="1"/>
</dbReference>
<comment type="caution">
    <text evidence="2">The sequence shown here is derived from an EMBL/GenBank/DDBJ whole genome shotgun (WGS) entry which is preliminary data.</text>
</comment>
<evidence type="ECO:0000313" key="3">
    <source>
        <dbReference type="Proteomes" id="UP000308199"/>
    </source>
</evidence>
<evidence type="ECO:0000313" key="2">
    <source>
        <dbReference type="EMBL" id="THH09758.1"/>
    </source>
</evidence>
<dbReference type="Proteomes" id="UP000308199">
    <property type="component" value="Unassembled WGS sequence"/>
</dbReference>
<accession>A0A4S4LF32</accession>
<organism evidence="2 3">
    <name type="scientific">Phellinidium pouzarii</name>
    <dbReference type="NCBI Taxonomy" id="167371"/>
    <lineage>
        <taxon>Eukaryota</taxon>
        <taxon>Fungi</taxon>
        <taxon>Dikarya</taxon>
        <taxon>Basidiomycota</taxon>
        <taxon>Agaricomycotina</taxon>
        <taxon>Agaricomycetes</taxon>
        <taxon>Hymenochaetales</taxon>
        <taxon>Hymenochaetaceae</taxon>
        <taxon>Phellinidium</taxon>
    </lineage>
</organism>
<dbReference type="InterPro" id="IPR003959">
    <property type="entry name" value="ATPase_AAA_core"/>
</dbReference>